<organism evidence="9 10">
    <name type="scientific">Halomonas chromatireducens</name>
    <dbReference type="NCBI Taxonomy" id="507626"/>
    <lineage>
        <taxon>Bacteria</taxon>
        <taxon>Pseudomonadati</taxon>
        <taxon>Pseudomonadota</taxon>
        <taxon>Gammaproteobacteria</taxon>
        <taxon>Oceanospirillales</taxon>
        <taxon>Halomonadaceae</taxon>
        <taxon>Halomonas</taxon>
    </lineage>
</organism>
<evidence type="ECO:0000256" key="1">
    <source>
        <dbReference type="ARBA" id="ARBA00022448"/>
    </source>
</evidence>
<dbReference type="AlphaFoldDB" id="A0A109UNF4"/>
<evidence type="ECO:0000256" key="7">
    <source>
        <dbReference type="SAM" id="SignalP"/>
    </source>
</evidence>
<keyword evidence="2" id="KW-0349">Heme</keyword>
<keyword evidence="6" id="KW-1133">Transmembrane helix</keyword>
<keyword evidence="1" id="KW-0813">Transport</keyword>
<dbReference type="Pfam" id="PF09459">
    <property type="entry name" value="EB_dh"/>
    <property type="match status" value="1"/>
</dbReference>
<keyword evidence="4" id="KW-0249">Electron transport</keyword>
<keyword evidence="6" id="KW-0812">Transmembrane</keyword>
<evidence type="ECO:0000256" key="2">
    <source>
        <dbReference type="ARBA" id="ARBA00022617"/>
    </source>
</evidence>
<dbReference type="PATRIC" id="fig|507626.3.peg.3609"/>
<dbReference type="EMBL" id="CP014226">
    <property type="protein sequence ID" value="AMD02648.1"/>
    <property type="molecule type" value="Genomic_DNA"/>
</dbReference>
<evidence type="ECO:0000313" key="10">
    <source>
        <dbReference type="Proteomes" id="UP000063387"/>
    </source>
</evidence>
<feature type="domain" description="Cytochrome c-552/DMSO reductase-like haem-binding" evidence="8">
    <location>
        <begin position="10"/>
        <end position="362"/>
    </location>
</feature>
<dbReference type="InterPro" id="IPR019020">
    <property type="entry name" value="Cyt-c552/DMSO_Rdtase_haem-bd"/>
</dbReference>
<sequence>MANNKIGHRVSPWLALALPAALALTWATQGSGVIKNDHDRNIHIPDELTMPLQVQVAYNDDEVFFRYRWPAEQAYVYHDMLRYEDGVWHRHGASPIGSDPDNAYEDRVTMLVDDGSVPEFGRYGGYITVGSGMRYFPDVAGAQEVRDHPHLGEALGRSDVRKYLPATRTDQNDWRSVVNADLLSAQREAGYFLDLWHWRAGRSNPVGMADDNWVGEYRNSDAGRGAFTTNWDGENAQPNWMFDPDAVAIHALRWEDIAANRFDFDGLYYLAEDFAVEFDPDHDWQNGDVIPRRLLRQPEGSRAAIRVHGDARWADGHWDVTLVRAMDTGSPLDDKAFREQGRYDLGIAVHRNATGSRWHYVSLPYSLGFGREADIQAQRLNGSEPDWSGDWTDITLLYPGQVNWPLLISDAHAGAKDIADGTAVRARHNEKQLAYYGMEMEFNGPITARWGLTLFTGLFLMLGMTLALLPAFRSNQKGDL</sequence>
<evidence type="ECO:0000256" key="3">
    <source>
        <dbReference type="ARBA" id="ARBA00022723"/>
    </source>
</evidence>
<keyword evidence="6" id="KW-0472">Membrane</keyword>
<evidence type="ECO:0000256" key="5">
    <source>
        <dbReference type="ARBA" id="ARBA00023004"/>
    </source>
</evidence>
<feature type="transmembrane region" description="Helical" evidence="6">
    <location>
        <begin position="450"/>
        <end position="472"/>
    </location>
</feature>
<reference evidence="9 10" key="1">
    <citation type="journal article" date="2016" name="Genome Announc.">
        <title>Draft Genome Sequence of 'Halomonas chromatireducens' Strain AGD 8-3, a Haloalkaliphilic Chromate- and Selenite-Reducing Gammaproteobacterium.</title>
        <authorList>
            <person name="Sharko F.S."/>
            <person name="Shapovalova A.A."/>
            <person name="Tsygankova S.V."/>
            <person name="Komova A.V."/>
            <person name="Boulygina E.S."/>
            <person name="Teslyuk A.B."/>
            <person name="Gotovtsev P.M."/>
            <person name="Namsaraev Z.B."/>
            <person name="Khijniak T.V."/>
            <person name="Nedoluzhko A.V."/>
            <person name="Vasilov R.G."/>
        </authorList>
    </citation>
    <scope>NUCLEOTIDE SEQUENCE [LARGE SCALE GENOMIC DNA]</scope>
    <source>
        <strain evidence="9 10">AGD 8-3</strain>
    </source>
</reference>
<dbReference type="GO" id="GO:0020037">
    <property type="term" value="F:heme binding"/>
    <property type="evidence" value="ECO:0007669"/>
    <property type="project" value="InterPro"/>
</dbReference>
<dbReference type="SMART" id="SM00887">
    <property type="entry name" value="EB_dh"/>
    <property type="match status" value="1"/>
</dbReference>
<dbReference type="STRING" id="507626.LOKO_03608"/>
<dbReference type="RefSeq" id="WP_066452019.1">
    <property type="nucleotide sequence ID" value="NZ_CP014226.1"/>
</dbReference>
<dbReference type="CDD" id="cd09625">
    <property type="entry name" value="DOMON_like_cytochrome"/>
    <property type="match status" value="1"/>
</dbReference>
<dbReference type="OrthoDB" id="5337932at2"/>
<dbReference type="KEGG" id="hco:LOKO_03608"/>
<keyword evidence="7" id="KW-0732">Signal</keyword>
<accession>A0A109UNF4</accession>
<evidence type="ECO:0000313" key="9">
    <source>
        <dbReference type="EMBL" id="AMD02648.1"/>
    </source>
</evidence>
<proteinExistence type="predicted"/>
<protein>
    <submittedName>
        <fullName evidence="9">Ethylbenzene dehydrogenase</fullName>
    </submittedName>
</protein>
<keyword evidence="3" id="KW-0479">Metal-binding</keyword>
<evidence type="ECO:0000259" key="8">
    <source>
        <dbReference type="SMART" id="SM00887"/>
    </source>
</evidence>
<reference evidence="9 10" key="2">
    <citation type="submission" date="2016-02" db="EMBL/GenBank/DDBJ databases">
        <authorList>
            <person name="Wen L."/>
            <person name="He K."/>
            <person name="Yang H."/>
        </authorList>
    </citation>
    <scope>NUCLEOTIDE SEQUENCE [LARGE SCALE GENOMIC DNA]</scope>
    <source>
        <strain evidence="9 10">AGD 8-3</strain>
    </source>
</reference>
<evidence type="ECO:0000256" key="4">
    <source>
        <dbReference type="ARBA" id="ARBA00022982"/>
    </source>
</evidence>
<dbReference type="GO" id="GO:0046872">
    <property type="term" value="F:metal ion binding"/>
    <property type="evidence" value="ECO:0007669"/>
    <property type="project" value="UniProtKB-KW"/>
</dbReference>
<dbReference type="Gene3D" id="2.60.40.1190">
    <property type="match status" value="1"/>
</dbReference>
<keyword evidence="5" id="KW-0408">Iron</keyword>
<keyword evidence="10" id="KW-1185">Reference proteome</keyword>
<evidence type="ECO:0000256" key="6">
    <source>
        <dbReference type="SAM" id="Phobius"/>
    </source>
</evidence>
<name>A0A109UNF4_9GAMM</name>
<dbReference type="Proteomes" id="UP000063387">
    <property type="component" value="Chromosome"/>
</dbReference>
<feature type="signal peptide" evidence="7">
    <location>
        <begin position="1"/>
        <end position="23"/>
    </location>
</feature>
<gene>
    <name evidence="9" type="ORF">LOKO_03608</name>
</gene>
<feature type="chain" id="PRO_5007140993" evidence="7">
    <location>
        <begin position="24"/>
        <end position="480"/>
    </location>
</feature>